<evidence type="ECO:0000259" key="3">
    <source>
        <dbReference type="Pfam" id="PF00868"/>
    </source>
</evidence>
<organism evidence="4 5">
    <name type="scientific">Limulus polyphemus</name>
    <name type="common">Atlantic horseshoe crab</name>
    <dbReference type="NCBI Taxonomy" id="6850"/>
    <lineage>
        <taxon>Eukaryota</taxon>
        <taxon>Metazoa</taxon>
        <taxon>Ecdysozoa</taxon>
        <taxon>Arthropoda</taxon>
        <taxon>Chelicerata</taxon>
        <taxon>Merostomata</taxon>
        <taxon>Xiphosura</taxon>
        <taxon>Limulidae</taxon>
        <taxon>Limulus</taxon>
    </lineage>
</organism>
<protein>
    <submittedName>
        <fullName evidence="5">Hemocyte protein-glutamine gamma-glutamyltransferase-like</fullName>
    </submittedName>
</protein>
<proteinExistence type="inferred from homology"/>
<comment type="similarity">
    <text evidence="1">Belongs to the transglutaminase superfamily. Transglutaminase family.</text>
</comment>
<dbReference type="InterPro" id="IPR014756">
    <property type="entry name" value="Ig_E-set"/>
</dbReference>
<feature type="domain" description="Transglutaminase N-terminal" evidence="3">
    <location>
        <begin position="27"/>
        <end position="88"/>
    </location>
</feature>
<reference evidence="5" key="1">
    <citation type="submission" date="2025-08" db="UniProtKB">
        <authorList>
            <consortium name="RefSeq"/>
        </authorList>
    </citation>
    <scope>IDENTIFICATION</scope>
    <source>
        <tissue evidence="5">Muscle</tissue>
    </source>
</reference>
<evidence type="ECO:0000313" key="5">
    <source>
        <dbReference type="RefSeq" id="XP_013778701.2"/>
    </source>
</evidence>
<sequence>MLEEYEKRRELNHTENGEAGSSALKVESVDFLPRNNAQKHNTQMYELVEGPKPVLILRRGLSFTATLLFNRDYDPKKDKLKLEMSCGELE</sequence>
<evidence type="ECO:0000313" key="4">
    <source>
        <dbReference type="Proteomes" id="UP000694941"/>
    </source>
</evidence>
<evidence type="ECO:0000256" key="1">
    <source>
        <dbReference type="ARBA" id="ARBA00005968"/>
    </source>
</evidence>
<gene>
    <name evidence="5" type="primary">LOC106463245</name>
</gene>
<keyword evidence="4" id="KW-1185">Reference proteome</keyword>
<dbReference type="RefSeq" id="XP_013778701.2">
    <property type="nucleotide sequence ID" value="XM_013923247.2"/>
</dbReference>
<dbReference type="GeneID" id="106463245"/>
<evidence type="ECO:0000256" key="2">
    <source>
        <dbReference type="SAM" id="MobiDB-lite"/>
    </source>
</evidence>
<dbReference type="SUPFAM" id="SSF81296">
    <property type="entry name" value="E set domains"/>
    <property type="match status" value="1"/>
</dbReference>
<dbReference type="Pfam" id="PF00868">
    <property type="entry name" value="Transglut_N"/>
    <property type="match status" value="1"/>
</dbReference>
<feature type="region of interest" description="Disordered" evidence="2">
    <location>
        <begin position="1"/>
        <end position="25"/>
    </location>
</feature>
<accession>A0ABM1BBJ4</accession>
<dbReference type="Gene3D" id="2.60.40.10">
    <property type="entry name" value="Immunoglobulins"/>
    <property type="match status" value="1"/>
</dbReference>
<dbReference type="InterPro" id="IPR001102">
    <property type="entry name" value="Transglutaminase_N"/>
</dbReference>
<dbReference type="InterPro" id="IPR013783">
    <property type="entry name" value="Ig-like_fold"/>
</dbReference>
<dbReference type="Proteomes" id="UP000694941">
    <property type="component" value="Unplaced"/>
</dbReference>
<feature type="compositionally biased region" description="Basic and acidic residues" evidence="2">
    <location>
        <begin position="1"/>
        <end position="16"/>
    </location>
</feature>
<name>A0ABM1BBJ4_LIMPO</name>